<keyword evidence="6 16" id="KW-0812">Transmembrane</keyword>
<evidence type="ECO:0000256" key="3">
    <source>
        <dbReference type="ARBA" id="ARBA00022475"/>
    </source>
</evidence>
<dbReference type="RefSeq" id="WP_255698199.1">
    <property type="nucleotide sequence ID" value="NZ_JABFTS010000008.1"/>
</dbReference>
<evidence type="ECO:0000313" key="18">
    <source>
        <dbReference type="EMBL" id="MCE8046325.1"/>
    </source>
</evidence>
<dbReference type="GO" id="GO:0005524">
    <property type="term" value="F:ATP binding"/>
    <property type="evidence" value="ECO:0007669"/>
    <property type="project" value="UniProtKB-KW"/>
</dbReference>
<evidence type="ECO:0000256" key="10">
    <source>
        <dbReference type="ARBA" id="ARBA00022989"/>
    </source>
</evidence>
<dbReference type="GO" id="GO:0004715">
    <property type="term" value="F:non-membrane spanning protein tyrosine kinase activity"/>
    <property type="evidence" value="ECO:0007669"/>
    <property type="project" value="UniProtKB-EC"/>
</dbReference>
<evidence type="ECO:0000256" key="2">
    <source>
        <dbReference type="ARBA" id="ARBA00008883"/>
    </source>
</evidence>
<feature type="coiled-coil region" evidence="14">
    <location>
        <begin position="284"/>
        <end position="390"/>
    </location>
</feature>
<accession>A0AAW4YY85</accession>
<keyword evidence="3" id="KW-1003">Cell membrane</keyword>
<keyword evidence="12" id="KW-0829">Tyrosine-protein kinase</keyword>
<evidence type="ECO:0000256" key="15">
    <source>
        <dbReference type="SAM" id="MobiDB-lite"/>
    </source>
</evidence>
<dbReference type="PANTHER" id="PTHR32309">
    <property type="entry name" value="TYROSINE-PROTEIN KINASE"/>
    <property type="match status" value="1"/>
</dbReference>
<evidence type="ECO:0000256" key="8">
    <source>
        <dbReference type="ARBA" id="ARBA00022777"/>
    </source>
</evidence>
<feature type="region of interest" description="Disordered" evidence="15">
    <location>
        <begin position="1"/>
        <end position="27"/>
    </location>
</feature>
<dbReference type="Gene3D" id="3.40.50.300">
    <property type="entry name" value="P-loop containing nucleotide triphosphate hydrolases"/>
    <property type="match status" value="1"/>
</dbReference>
<dbReference type="PANTHER" id="PTHR32309:SF32">
    <property type="entry name" value="TYROSINE-PROTEIN KINASE ETK-RELATED"/>
    <property type="match status" value="1"/>
</dbReference>
<dbReference type="AlphaFoldDB" id="A0AAW4YY85"/>
<dbReference type="EMBL" id="JABFTS010000008">
    <property type="protein sequence ID" value="MCE8052936.1"/>
    <property type="molecule type" value="Genomic_DNA"/>
</dbReference>
<comment type="catalytic activity">
    <reaction evidence="13">
        <text>L-tyrosyl-[protein] + ATP = O-phospho-L-tyrosyl-[protein] + ADP + H(+)</text>
        <dbReference type="Rhea" id="RHEA:10596"/>
        <dbReference type="Rhea" id="RHEA-COMP:10136"/>
        <dbReference type="Rhea" id="RHEA-COMP:20101"/>
        <dbReference type="ChEBI" id="CHEBI:15378"/>
        <dbReference type="ChEBI" id="CHEBI:30616"/>
        <dbReference type="ChEBI" id="CHEBI:46858"/>
        <dbReference type="ChEBI" id="CHEBI:61978"/>
        <dbReference type="ChEBI" id="CHEBI:456216"/>
    </reaction>
</comment>
<comment type="subcellular location">
    <subcellularLocation>
        <location evidence="1">Cell inner membrane</location>
        <topology evidence="1">Multi-pass membrane protein</topology>
    </subcellularLocation>
</comment>
<reference evidence="19" key="1">
    <citation type="submission" date="2020-05" db="EMBL/GenBank/DDBJ databases">
        <authorList>
            <person name="Wang L."/>
            <person name="Shao Z."/>
        </authorList>
    </citation>
    <scope>NUCLEOTIDE SEQUENCE</scope>
    <source>
        <strain evidence="18">MCCC 1A05748</strain>
        <strain evidence="19">MCCC 1A05776</strain>
    </source>
</reference>
<dbReference type="Pfam" id="PF02706">
    <property type="entry name" value="Wzz"/>
    <property type="match status" value="1"/>
</dbReference>
<dbReference type="InterPro" id="IPR003856">
    <property type="entry name" value="LPS_length_determ_N"/>
</dbReference>
<feature type="transmembrane region" description="Helical" evidence="16">
    <location>
        <begin position="45"/>
        <end position="64"/>
    </location>
</feature>
<comment type="similarity">
    <text evidence="2">Belongs to the etk/wzc family.</text>
</comment>
<organism evidence="19 21">
    <name type="scientific">Billgrantia desiderata</name>
    <dbReference type="NCBI Taxonomy" id="52021"/>
    <lineage>
        <taxon>Bacteria</taxon>
        <taxon>Pseudomonadati</taxon>
        <taxon>Pseudomonadota</taxon>
        <taxon>Gammaproteobacteria</taxon>
        <taxon>Oceanospirillales</taxon>
        <taxon>Halomonadaceae</taxon>
        <taxon>Billgrantia</taxon>
    </lineage>
</organism>
<keyword evidence="9" id="KW-0067">ATP-binding</keyword>
<evidence type="ECO:0000256" key="6">
    <source>
        <dbReference type="ARBA" id="ARBA00022692"/>
    </source>
</evidence>
<dbReference type="InterPro" id="IPR025669">
    <property type="entry name" value="AAA_dom"/>
</dbReference>
<protein>
    <submittedName>
        <fullName evidence="19">Polysaccharide biosynthesis tyrosine autokinase</fullName>
        <ecNumber evidence="19">2.7.10.2</ecNumber>
    </submittedName>
</protein>
<reference evidence="19 20" key="2">
    <citation type="journal article" date="2021" name="Front. Microbiol.">
        <title>Aerobic Denitrification and Heterotrophic Sulfur Oxidation in the Genus Halomonas Revealed by Six Novel Species Characterizations and Genome-Based Analysis.</title>
        <authorList>
            <person name="Wang L."/>
            <person name="Shao Z."/>
        </authorList>
    </citation>
    <scope>NUCLEOTIDE SEQUENCE</scope>
    <source>
        <strain evidence="18 20">MCCC 1A05748</strain>
        <strain evidence="19">MCCC 1A05776</strain>
    </source>
</reference>
<dbReference type="NCBIfam" id="TIGR01007">
    <property type="entry name" value="eps_fam"/>
    <property type="match status" value="1"/>
</dbReference>
<evidence type="ECO:0000256" key="12">
    <source>
        <dbReference type="ARBA" id="ARBA00023137"/>
    </source>
</evidence>
<keyword evidence="5 19" id="KW-0808">Transferase</keyword>
<dbReference type="InterPro" id="IPR032807">
    <property type="entry name" value="GNVR"/>
</dbReference>
<dbReference type="InterPro" id="IPR003593">
    <property type="entry name" value="AAA+_ATPase"/>
</dbReference>
<dbReference type="Proteomes" id="UP001320178">
    <property type="component" value="Unassembled WGS sequence"/>
</dbReference>
<name>A0AAW4YY85_9GAMM</name>
<evidence type="ECO:0000256" key="14">
    <source>
        <dbReference type="SAM" id="Coils"/>
    </source>
</evidence>
<evidence type="ECO:0000256" key="4">
    <source>
        <dbReference type="ARBA" id="ARBA00022519"/>
    </source>
</evidence>
<evidence type="ECO:0000256" key="13">
    <source>
        <dbReference type="ARBA" id="ARBA00053015"/>
    </source>
</evidence>
<dbReference type="InterPro" id="IPR027417">
    <property type="entry name" value="P-loop_NTPase"/>
</dbReference>
<dbReference type="EMBL" id="JABFTQ010000003">
    <property type="protein sequence ID" value="MCE8046325.1"/>
    <property type="molecule type" value="Genomic_DNA"/>
</dbReference>
<feature type="domain" description="AAA+ ATPase" evidence="17">
    <location>
        <begin position="556"/>
        <end position="720"/>
    </location>
</feature>
<dbReference type="GO" id="GO:0005886">
    <property type="term" value="C:plasma membrane"/>
    <property type="evidence" value="ECO:0007669"/>
    <property type="project" value="UniProtKB-SubCell"/>
</dbReference>
<dbReference type="CDD" id="cd05387">
    <property type="entry name" value="BY-kinase"/>
    <property type="match status" value="1"/>
</dbReference>
<evidence type="ECO:0000256" key="16">
    <source>
        <dbReference type="SAM" id="Phobius"/>
    </source>
</evidence>
<evidence type="ECO:0000256" key="9">
    <source>
        <dbReference type="ARBA" id="ARBA00022840"/>
    </source>
</evidence>
<dbReference type="FunFam" id="3.40.50.300:FF:000527">
    <property type="entry name" value="Tyrosine-protein kinase etk"/>
    <property type="match status" value="1"/>
</dbReference>
<feature type="transmembrane region" description="Helical" evidence="16">
    <location>
        <begin position="453"/>
        <end position="474"/>
    </location>
</feature>
<dbReference type="EC" id="2.7.10.2" evidence="19"/>
<evidence type="ECO:0000313" key="21">
    <source>
        <dbReference type="Proteomes" id="UP001320178"/>
    </source>
</evidence>
<evidence type="ECO:0000256" key="7">
    <source>
        <dbReference type="ARBA" id="ARBA00022741"/>
    </source>
</evidence>
<keyword evidence="20" id="KW-1185">Reference proteome</keyword>
<evidence type="ECO:0000256" key="11">
    <source>
        <dbReference type="ARBA" id="ARBA00023136"/>
    </source>
</evidence>
<keyword evidence="8" id="KW-0418">Kinase</keyword>
<evidence type="ECO:0000259" key="17">
    <source>
        <dbReference type="SMART" id="SM00382"/>
    </source>
</evidence>
<sequence length="747" mass="82479">MTSLNTNRGIVQPGRDAPSSSRGPLPHDENIDLGRMIGLLLDNKWKIFFLTLLFGLCGAVYSLLATPLYQGDALIQVENAGARTGADRIAAMLLQEEPRTSAQREILSSRMIMGRAAMRQKLDIAVWPVTLPVIGDAVIRYQIPRPAFAQGRPEIWGGESVHIDSLAVESELLNLPLTLEVTEDGGYRLLGLEEEVLLTGRPGERATASHPWIEIRVSELLAPPGARFTVVKRSEQSAIRYLRNRFNVLQRGEGDSGMLQLVLTGTDRAEVESSLNAIAEVYLSQNIARQAAEAENSLEFLEQQLPSVQEHLVQAENRLNAYRMEHESVDLTQETQNVLSSVLDIESRLNDLELQEKELARRFTPNHPVYAALLAQKAQLQRERANLEERTSSLPETQQQVLRMTRDVEVTQQIYVQLLNRMQELNIAKAATVGNVRIIDFAVVAPGQIKPRIALIVIVAMMVGLLLTVCFILLRNILNKGVESAEQLEDLGLPVYATVPRSNDQMKLVKRIKHRKDKASKHAIGSFLARRYPTDMAIEAIRGLRTSLHFAMMDAPNNAIMITGPSPGIGKSFLTANLAYVCAQGGQRVLIIDADMRKGNLHHIFADEAPGGLSEAISGQISLEDAIHVSDVPNLEYMTRGVVPPNPTELLMGQSFANLIERACADYDLVIVDTPPILAVTDASLIGKLMGTTLLVARFGVNPLREIKIATRRLENTGIPVKGCILNAIEKTAAISYGYGYYSYSYK</sequence>
<keyword evidence="14" id="KW-0175">Coiled coil</keyword>
<evidence type="ECO:0000256" key="1">
    <source>
        <dbReference type="ARBA" id="ARBA00004429"/>
    </source>
</evidence>
<dbReference type="Pfam" id="PF13614">
    <property type="entry name" value="AAA_31"/>
    <property type="match status" value="1"/>
</dbReference>
<keyword evidence="10 16" id="KW-1133">Transmembrane helix</keyword>
<evidence type="ECO:0000313" key="19">
    <source>
        <dbReference type="EMBL" id="MCE8052936.1"/>
    </source>
</evidence>
<dbReference type="GO" id="GO:0042802">
    <property type="term" value="F:identical protein binding"/>
    <property type="evidence" value="ECO:0007669"/>
    <property type="project" value="UniProtKB-ARBA"/>
</dbReference>
<dbReference type="SUPFAM" id="SSF52540">
    <property type="entry name" value="P-loop containing nucleoside triphosphate hydrolases"/>
    <property type="match status" value="1"/>
</dbReference>
<keyword evidence="4" id="KW-0997">Cell inner membrane</keyword>
<dbReference type="InterPro" id="IPR050445">
    <property type="entry name" value="Bact_polysacc_biosynth/exp"/>
</dbReference>
<dbReference type="Pfam" id="PF13807">
    <property type="entry name" value="GNVR"/>
    <property type="match status" value="1"/>
</dbReference>
<keyword evidence="7" id="KW-0547">Nucleotide-binding</keyword>
<proteinExistence type="inferred from homology"/>
<comment type="caution">
    <text evidence="19">The sequence shown here is derived from an EMBL/GenBank/DDBJ whole genome shotgun (WGS) entry which is preliminary data.</text>
</comment>
<dbReference type="SMART" id="SM00382">
    <property type="entry name" value="AAA"/>
    <property type="match status" value="1"/>
</dbReference>
<dbReference type="Pfam" id="PF23607">
    <property type="entry name" value="WZC_N"/>
    <property type="match status" value="1"/>
</dbReference>
<keyword evidence="11 16" id="KW-0472">Membrane</keyword>
<dbReference type="Proteomes" id="UP001320154">
    <property type="component" value="Unassembled WGS sequence"/>
</dbReference>
<gene>
    <name evidence="18" type="ORF">HOP60_06205</name>
    <name evidence="19" type="ORF">HOP61_16710</name>
</gene>
<dbReference type="InterPro" id="IPR005702">
    <property type="entry name" value="Wzc-like_C"/>
</dbReference>
<evidence type="ECO:0000313" key="20">
    <source>
        <dbReference type="Proteomes" id="UP001320154"/>
    </source>
</evidence>
<evidence type="ECO:0000256" key="5">
    <source>
        <dbReference type="ARBA" id="ARBA00022679"/>
    </source>
</evidence>